<feature type="active site" description="Charge relay system" evidence="8">
    <location>
        <position position="205"/>
    </location>
</feature>
<feature type="signal peptide" evidence="9">
    <location>
        <begin position="1"/>
        <end position="15"/>
    </location>
</feature>
<dbReference type="Gene3D" id="3.40.50.200">
    <property type="entry name" value="Peptidase S8/S53 domain"/>
    <property type="match status" value="1"/>
</dbReference>
<dbReference type="InterPro" id="IPR038081">
    <property type="entry name" value="CalX-like_sf"/>
</dbReference>
<dbReference type="SUPFAM" id="SSF141072">
    <property type="entry name" value="CalX-like"/>
    <property type="match status" value="1"/>
</dbReference>
<proteinExistence type="inferred from homology"/>
<dbReference type="PANTHER" id="PTHR43806">
    <property type="entry name" value="PEPTIDASE S8"/>
    <property type="match status" value="1"/>
</dbReference>
<evidence type="ECO:0000256" key="4">
    <source>
        <dbReference type="ARBA" id="ARBA00022737"/>
    </source>
</evidence>
<evidence type="ECO:0000256" key="7">
    <source>
        <dbReference type="ARBA" id="ARBA00022837"/>
    </source>
</evidence>
<gene>
    <name evidence="11" type="ORF">KME65_19380</name>
</gene>
<protein>
    <submittedName>
        <fullName evidence="11">S8 family serine peptidase</fullName>
    </submittedName>
</protein>
<dbReference type="GO" id="GO:0004252">
    <property type="term" value="F:serine-type endopeptidase activity"/>
    <property type="evidence" value="ECO:0007669"/>
    <property type="project" value="UniProtKB-UniRule"/>
</dbReference>
<dbReference type="InterPro" id="IPR015500">
    <property type="entry name" value="Peptidase_S8_subtilisin-rel"/>
</dbReference>
<name>A0A944QUI7_9GAMM</name>
<keyword evidence="2 8" id="KW-0645">Protease</keyword>
<dbReference type="InterPro" id="IPR036852">
    <property type="entry name" value="Peptidase_S8/S53_dom_sf"/>
</dbReference>
<dbReference type="InterPro" id="IPR023828">
    <property type="entry name" value="Peptidase_S8_Ser-AS"/>
</dbReference>
<dbReference type="AlphaFoldDB" id="A0A944QUI7"/>
<organism evidence="11 12">
    <name type="scientific">Candidatus Thiodiazotropha taylori</name>
    <dbReference type="NCBI Taxonomy" id="2792791"/>
    <lineage>
        <taxon>Bacteria</taxon>
        <taxon>Pseudomonadati</taxon>
        <taxon>Pseudomonadota</taxon>
        <taxon>Gammaproteobacteria</taxon>
        <taxon>Chromatiales</taxon>
        <taxon>Sedimenticolaceae</taxon>
        <taxon>Candidatus Thiodiazotropha</taxon>
    </lineage>
</organism>
<keyword evidence="3 9" id="KW-0732">Signal</keyword>
<evidence type="ECO:0000313" key="12">
    <source>
        <dbReference type="Proteomes" id="UP000770889"/>
    </source>
</evidence>
<dbReference type="Pfam" id="PF00082">
    <property type="entry name" value="Peptidase_S8"/>
    <property type="match status" value="1"/>
</dbReference>
<evidence type="ECO:0000256" key="5">
    <source>
        <dbReference type="ARBA" id="ARBA00022801"/>
    </source>
</evidence>
<dbReference type="Proteomes" id="UP000770889">
    <property type="component" value="Unassembled WGS sequence"/>
</dbReference>
<feature type="chain" id="PRO_5037583387" evidence="9">
    <location>
        <begin position="16"/>
        <end position="693"/>
    </location>
</feature>
<evidence type="ECO:0000256" key="1">
    <source>
        <dbReference type="ARBA" id="ARBA00011073"/>
    </source>
</evidence>
<dbReference type="EMBL" id="JAHHGM010000027">
    <property type="protein sequence ID" value="MBT2991128.1"/>
    <property type="molecule type" value="Genomic_DNA"/>
</dbReference>
<dbReference type="GO" id="GO:0006508">
    <property type="term" value="P:proteolysis"/>
    <property type="evidence" value="ECO:0007669"/>
    <property type="project" value="UniProtKB-KW"/>
</dbReference>
<evidence type="ECO:0000256" key="8">
    <source>
        <dbReference type="PROSITE-ProRule" id="PRU01240"/>
    </source>
</evidence>
<keyword evidence="5 8" id="KW-0378">Hydrolase</keyword>
<dbReference type="Gene3D" id="2.60.40.2030">
    <property type="match status" value="1"/>
</dbReference>
<dbReference type="PRINTS" id="PR00723">
    <property type="entry name" value="SUBTILISIN"/>
</dbReference>
<evidence type="ECO:0000256" key="6">
    <source>
        <dbReference type="ARBA" id="ARBA00022825"/>
    </source>
</evidence>
<dbReference type="PROSITE" id="PS00138">
    <property type="entry name" value="SUBTILASE_SER"/>
    <property type="match status" value="1"/>
</dbReference>
<dbReference type="Pfam" id="PF11617">
    <property type="entry name" value="Cu-binding_MopE"/>
    <property type="match status" value="1"/>
</dbReference>
<comment type="caution">
    <text evidence="11">The sequence shown here is derived from an EMBL/GenBank/DDBJ whole genome shotgun (WGS) entry which is preliminary data.</text>
</comment>
<evidence type="ECO:0000256" key="3">
    <source>
        <dbReference type="ARBA" id="ARBA00022729"/>
    </source>
</evidence>
<dbReference type="InterPro" id="IPR000209">
    <property type="entry name" value="Peptidase_S8/S53_dom"/>
</dbReference>
<evidence type="ECO:0000313" key="11">
    <source>
        <dbReference type="EMBL" id="MBT2991128.1"/>
    </source>
</evidence>
<dbReference type="InterPro" id="IPR050131">
    <property type="entry name" value="Peptidase_S8_subtilisin-like"/>
</dbReference>
<accession>A0A944QUI7</accession>
<dbReference type="InterPro" id="IPR021655">
    <property type="entry name" value="Put_metal-bd"/>
</dbReference>
<comment type="similarity">
    <text evidence="1 8">Belongs to the peptidase S8 family.</text>
</comment>
<dbReference type="PANTHER" id="PTHR43806:SF11">
    <property type="entry name" value="CEREVISIN-RELATED"/>
    <property type="match status" value="1"/>
</dbReference>
<keyword evidence="6 8" id="KW-0720">Serine protease</keyword>
<dbReference type="GO" id="GO:0007154">
    <property type="term" value="P:cell communication"/>
    <property type="evidence" value="ECO:0007669"/>
    <property type="project" value="InterPro"/>
</dbReference>
<evidence type="ECO:0000256" key="2">
    <source>
        <dbReference type="ARBA" id="ARBA00022670"/>
    </source>
</evidence>
<feature type="active site" description="Charge relay system" evidence="8">
    <location>
        <position position="163"/>
    </location>
</feature>
<feature type="active site" description="Charge relay system" evidence="8">
    <location>
        <position position="384"/>
    </location>
</feature>
<evidence type="ECO:0000256" key="9">
    <source>
        <dbReference type="SAM" id="SignalP"/>
    </source>
</evidence>
<dbReference type="SUPFAM" id="SSF52743">
    <property type="entry name" value="Subtilisin-like"/>
    <property type="match status" value="1"/>
</dbReference>
<dbReference type="InterPro" id="IPR003644">
    <property type="entry name" value="Calx_beta"/>
</dbReference>
<feature type="domain" description="Calx-beta" evidence="10">
    <location>
        <begin position="438"/>
        <end position="538"/>
    </location>
</feature>
<dbReference type="PROSITE" id="PS51892">
    <property type="entry name" value="SUBTILASE"/>
    <property type="match status" value="1"/>
</dbReference>
<dbReference type="SMART" id="SM00237">
    <property type="entry name" value="Calx_beta"/>
    <property type="match status" value="1"/>
</dbReference>
<dbReference type="GO" id="GO:0016020">
    <property type="term" value="C:membrane"/>
    <property type="evidence" value="ECO:0007669"/>
    <property type="project" value="InterPro"/>
</dbReference>
<keyword evidence="4" id="KW-0677">Repeat</keyword>
<evidence type="ECO:0000259" key="10">
    <source>
        <dbReference type="SMART" id="SM00237"/>
    </source>
</evidence>
<reference evidence="11 12" key="1">
    <citation type="submission" date="2021-05" db="EMBL/GenBank/DDBJ databases">
        <title>Genetic and Functional Diversity in Clade A Lucinid endosymbionts from the Bahamas.</title>
        <authorList>
            <person name="Giani N.M."/>
            <person name="Engel A.S."/>
            <person name="Campbell B.J."/>
        </authorList>
    </citation>
    <scope>NUCLEOTIDE SEQUENCE [LARGE SCALE GENOMIC DNA]</scope>
    <source>
        <strain evidence="11">LUC16012Gg_MoonRockCtena</strain>
    </source>
</reference>
<dbReference type="Pfam" id="PF03160">
    <property type="entry name" value="Calx-beta"/>
    <property type="match status" value="1"/>
</dbReference>
<keyword evidence="7" id="KW-0106">Calcium</keyword>
<sequence>MSALVIFLLSIPLQAATLDQALLDRIAIVPEDSYIDVIVRFNDKVNPNSFNDSDRNQRTRRMISALKGKMASQDVVNLKRELRTQGAQSIMDLWITNGISLSLRVDRIAWLARRSYVESISLDADVVVPASDWLPEQNLQAVGAENLWAAGYDGTGMVVASMDTGVEPSHLDLSTRYRGGSNSWFNPYDVNSTSPYDSASASTGHGTHVMGVLVGGNASGNSIGMAPGAQWIAAKIFNDQGSASLSAIHAGFQWLLDPDGDPNTDDAPDIVNNSWYLQGTQNSCNTEFANDIAVMKTAGIALVFAAGNTGPNPNSSVSPANNPGAFSVGAVDSNLAVIDMSARGSSACGGGTFPDVVAPGQNITTSAHTSGLPVAWTTQVTGTSFAAPHVAGGMALLKQAFPNVEVSLLEEALRQSAVDLGAAGPDNDSGYGMIDLQAAYNWLVLNSQPGQLDFENASYSVDENAGTITVNVNRSGGSAGDITVDYATSDGTALAGEDYQQASGTLTFLDGETSQSLTVTILDDTVFEGDETLDLTLSNATGGASLGAQSAAGLTIIEDDPADADGDGFTINVDCNDADPTVFPGAMEIKHDGIDQDCNGYDLTLEITRARYISSSDKLIVWTTSGLADAADLRLIIYRAAGGNGLDRSMRWVGSKNRWQKYFSNFTVKFGSAPVAITVYGVEGQESIAVEQQ</sequence>